<organism evidence="3 4">
    <name type="scientific">Nocardioides mangrovicus</name>
    <dbReference type="NCBI Taxonomy" id="2478913"/>
    <lineage>
        <taxon>Bacteria</taxon>
        <taxon>Bacillati</taxon>
        <taxon>Actinomycetota</taxon>
        <taxon>Actinomycetes</taxon>
        <taxon>Propionibacteriales</taxon>
        <taxon>Nocardioidaceae</taxon>
        <taxon>Nocardioides</taxon>
    </lineage>
</organism>
<dbReference type="EMBL" id="RDBE01000010">
    <property type="protein sequence ID" value="RLV47919.1"/>
    <property type="molecule type" value="Genomic_DNA"/>
</dbReference>
<name>A0A3L8P033_9ACTN</name>
<protein>
    <submittedName>
        <fullName evidence="3">DUF2945 domain-containing protein</fullName>
    </submittedName>
</protein>
<evidence type="ECO:0000256" key="1">
    <source>
        <dbReference type="SAM" id="MobiDB-lite"/>
    </source>
</evidence>
<feature type="domain" description="Hypervirulence associated protein TUDOR" evidence="2">
    <location>
        <begin position="7"/>
        <end position="68"/>
    </location>
</feature>
<evidence type="ECO:0000313" key="4">
    <source>
        <dbReference type="Proteomes" id="UP000281708"/>
    </source>
</evidence>
<feature type="region of interest" description="Disordered" evidence="1">
    <location>
        <begin position="37"/>
        <end position="74"/>
    </location>
</feature>
<evidence type="ECO:0000313" key="3">
    <source>
        <dbReference type="EMBL" id="RLV47919.1"/>
    </source>
</evidence>
<dbReference type="Proteomes" id="UP000281708">
    <property type="component" value="Unassembled WGS sequence"/>
</dbReference>
<proteinExistence type="predicted"/>
<reference evidence="3 4" key="1">
    <citation type="submission" date="2018-10" db="EMBL/GenBank/DDBJ databases">
        <title>Marmoricola sp. 4Q3S-7 whole genome shotgun sequence.</title>
        <authorList>
            <person name="Li F."/>
        </authorList>
    </citation>
    <scope>NUCLEOTIDE SEQUENCE [LARGE SCALE GENOMIC DNA]</scope>
    <source>
        <strain evidence="3 4">4Q3S-7</strain>
    </source>
</reference>
<dbReference type="InterPro" id="IPR021331">
    <property type="entry name" value="Hva1_TUDOR"/>
</dbReference>
<dbReference type="RefSeq" id="WP_121807425.1">
    <property type="nucleotide sequence ID" value="NZ_RDBE01000010.1"/>
</dbReference>
<evidence type="ECO:0000259" key="2">
    <source>
        <dbReference type="Pfam" id="PF11160"/>
    </source>
</evidence>
<gene>
    <name evidence="3" type="ORF">D9V37_17570</name>
</gene>
<dbReference type="Pfam" id="PF11160">
    <property type="entry name" value="Hva1_TUDOR"/>
    <property type="match status" value="1"/>
</dbReference>
<accession>A0A3L8P033</accession>
<dbReference type="OrthoDB" id="71751at2"/>
<sequence length="74" mass="7968">MSVIRTGTTVSWSWGSSTATGKVTAIHRSKVTRTIKGSSITRDGSKDDPAYEIEQDDGTRVLKLRSEVSASRPG</sequence>
<comment type="caution">
    <text evidence="3">The sequence shown here is derived from an EMBL/GenBank/DDBJ whole genome shotgun (WGS) entry which is preliminary data.</text>
</comment>
<dbReference type="AlphaFoldDB" id="A0A3L8P033"/>
<keyword evidence="4" id="KW-1185">Reference proteome</keyword>
<feature type="compositionally biased region" description="Basic and acidic residues" evidence="1">
    <location>
        <begin position="57"/>
        <end position="66"/>
    </location>
</feature>